<accession>A0A919D4R7</accession>
<dbReference type="Proteomes" id="UP000655443">
    <property type="component" value="Unassembled WGS sequence"/>
</dbReference>
<dbReference type="EMBL" id="BMVG01000023">
    <property type="protein sequence ID" value="GHE10336.1"/>
    <property type="molecule type" value="Genomic_DNA"/>
</dbReference>
<proteinExistence type="predicted"/>
<evidence type="ECO:0000313" key="3">
    <source>
        <dbReference type="Proteomes" id="UP000655443"/>
    </source>
</evidence>
<organism evidence="2 3">
    <name type="scientific">Streptomyces alanosinicus</name>
    <dbReference type="NCBI Taxonomy" id="68171"/>
    <lineage>
        <taxon>Bacteria</taxon>
        <taxon>Bacillati</taxon>
        <taxon>Actinomycetota</taxon>
        <taxon>Actinomycetes</taxon>
        <taxon>Kitasatosporales</taxon>
        <taxon>Streptomycetaceae</taxon>
        <taxon>Streptomyces</taxon>
    </lineage>
</organism>
<gene>
    <name evidence="2" type="ORF">GCM10010339_66110</name>
</gene>
<reference evidence="2" key="2">
    <citation type="submission" date="2020-09" db="EMBL/GenBank/DDBJ databases">
        <authorList>
            <person name="Sun Q."/>
            <person name="Ohkuma M."/>
        </authorList>
    </citation>
    <scope>NUCLEOTIDE SEQUENCE</scope>
    <source>
        <strain evidence="2">JCM 4714</strain>
    </source>
</reference>
<name>A0A919D4R7_9ACTN</name>
<feature type="region of interest" description="Disordered" evidence="1">
    <location>
        <begin position="36"/>
        <end position="80"/>
    </location>
</feature>
<comment type="caution">
    <text evidence="2">The sequence shown here is derived from an EMBL/GenBank/DDBJ whole genome shotgun (WGS) entry which is preliminary data.</text>
</comment>
<keyword evidence="3" id="KW-1185">Reference proteome</keyword>
<sequence>MLKGQQGMGRDAVSQDGSDLPHVDKEVVSLYALDNRLSDGDTAPVRHGGARPGTGPDRGRDRNCSPCPPPSDPCPWQRPR</sequence>
<protein>
    <submittedName>
        <fullName evidence="2">Uncharacterized protein</fullName>
    </submittedName>
</protein>
<dbReference type="AlphaFoldDB" id="A0A919D4R7"/>
<evidence type="ECO:0000313" key="2">
    <source>
        <dbReference type="EMBL" id="GHE10336.1"/>
    </source>
</evidence>
<feature type="region of interest" description="Disordered" evidence="1">
    <location>
        <begin position="1"/>
        <end position="22"/>
    </location>
</feature>
<feature type="compositionally biased region" description="Pro residues" evidence="1">
    <location>
        <begin position="66"/>
        <end position="80"/>
    </location>
</feature>
<reference evidence="2" key="1">
    <citation type="journal article" date="2014" name="Int. J. Syst. Evol. Microbiol.">
        <title>Complete genome sequence of Corynebacterium casei LMG S-19264T (=DSM 44701T), isolated from a smear-ripened cheese.</title>
        <authorList>
            <consortium name="US DOE Joint Genome Institute (JGI-PGF)"/>
            <person name="Walter F."/>
            <person name="Albersmeier A."/>
            <person name="Kalinowski J."/>
            <person name="Ruckert C."/>
        </authorList>
    </citation>
    <scope>NUCLEOTIDE SEQUENCE</scope>
    <source>
        <strain evidence="2">JCM 4714</strain>
    </source>
</reference>
<evidence type="ECO:0000256" key="1">
    <source>
        <dbReference type="SAM" id="MobiDB-lite"/>
    </source>
</evidence>